<sequence>ERFLIGSRLITKVEHPDAALKTRNSTEPTLSRSWVSPTPPTVSEWWTLFPQIFELESAILKA</sequence>
<dbReference type="EMBL" id="JANPWB010000013">
    <property type="protein sequence ID" value="KAJ1108718.1"/>
    <property type="molecule type" value="Genomic_DNA"/>
</dbReference>
<protein>
    <submittedName>
        <fullName evidence="1">Uncharacterized protein</fullName>
    </submittedName>
</protein>
<evidence type="ECO:0000313" key="1">
    <source>
        <dbReference type="EMBL" id="KAJ1108718.1"/>
    </source>
</evidence>
<name>A0AAV7N683_PLEWA</name>
<accession>A0AAV7N683</accession>
<gene>
    <name evidence="1" type="ORF">NDU88_006088</name>
</gene>
<feature type="non-terminal residue" evidence="1">
    <location>
        <position position="1"/>
    </location>
</feature>
<feature type="non-terminal residue" evidence="1">
    <location>
        <position position="62"/>
    </location>
</feature>
<dbReference type="Proteomes" id="UP001066276">
    <property type="component" value="Chromosome 9"/>
</dbReference>
<organism evidence="1 2">
    <name type="scientific">Pleurodeles waltl</name>
    <name type="common">Iberian ribbed newt</name>
    <dbReference type="NCBI Taxonomy" id="8319"/>
    <lineage>
        <taxon>Eukaryota</taxon>
        <taxon>Metazoa</taxon>
        <taxon>Chordata</taxon>
        <taxon>Craniata</taxon>
        <taxon>Vertebrata</taxon>
        <taxon>Euteleostomi</taxon>
        <taxon>Amphibia</taxon>
        <taxon>Batrachia</taxon>
        <taxon>Caudata</taxon>
        <taxon>Salamandroidea</taxon>
        <taxon>Salamandridae</taxon>
        <taxon>Pleurodelinae</taxon>
        <taxon>Pleurodeles</taxon>
    </lineage>
</organism>
<proteinExistence type="predicted"/>
<reference evidence="1" key="1">
    <citation type="journal article" date="2022" name="bioRxiv">
        <title>Sequencing and chromosome-scale assembly of the giantPleurodeles waltlgenome.</title>
        <authorList>
            <person name="Brown T."/>
            <person name="Elewa A."/>
            <person name="Iarovenko S."/>
            <person name="Subramanian E."/>
            <person name="Araus A.J."/>
            <person name="Petzold A."/>
            <person name="Susuki M."/>
            <person name="Suzuki K.-i.T."/>
            <person name="Hayashi T."/>
            <person name="Toyoda A."/>
            <person name="Oliveira C."/>
            <person name="Osipova E."/>
            <person name="Leigh N.D."/>
            <person name="Simon A."/>
            <person name="Yun M.H."/>
        </authorList>
    </citation>
    <scope>NUCLEOTIDE SEQUENCE</scope>
    <source>
        <strain evidence="1">20211129_DDA</strain>
        <tissue evidence="1">Liver</tissue>
    </source>
</reference>
<evidence type="ECO:0000313" key="2">
    <source>
        <dbReference type="Proteomes" id="UP001066276"/>
    </source>
</evidence>
<keyword evidence="2" id="KW-1185">Reference proteome</keyword>
<dbReference type="AlphaFoldDB" id="A0AAV7N683"/>
<comment type="caution">
    <text evidence="1">The sequence shown here is derived from an EMBL/GenBank/DDBJ whole genome shotgun (WGS) entry which is preliminary data.</text>
</comment>